<gene>
    <name evidence="1" type="ORF">CAV_1525</name>
</gene>
<dbReference type="NCBIfam" id="NF046095">
    <property type="entry name" value="flg_dep_Cj0814"/>
    <property type="match status" value="1"/>
</dbReference>
<evidence type="ECO:0000313" key="2">
    <source>
        <dbReference type="Proteomes" id="UP000201169"/>
    </source>
</evidence>
<dbReference type="KEGG" id="cavi:CAV_1525"/>
<proteinExistence type="predicted"/>
<organism evidence="1 2">
    <name type="scientific">Campylobacter avium LMG 24591</name>
    <dbReference type="NCBI Taxonomy" id="522484"/>
    <lineage>
        <taxon>Bacteria</taxon>
        <taxon>Pseudomonadati</taxon>
        <taxon>Campylobacterota</taxon>
        <taxon>Epsilonproteobacteria</taxon>
        <taxon>Campylobacterales</taxon>
        <taxon>Campylobacteraceae</taxon>
        <taxon>Campylobacter</taxon>
    </lineage>
</organism>
<dbReference type="InterPro" id="IPR058078">
    <property type="entry name" value="Cj0814-like"/>
</dbReference>
<protein>
    <submittedName>
        <fullName evidence="1">Uncharacterized protein</fullName>
    </submittedName>
</protein>
<evidence type="ECO:0000313" key="1">
    <source>
        <dbReference type="EMBL" id="ASQ31133.1"/>
    </source>
</evidence>
<accession>A0A222MYR6</accession>
<dbReference type="AlphaFoldDB" id="A0A222MYR6"/>
<name>A0A222MYR6_9BACT</name>
<dbReference type="RefSeq" id="WP_094752852.1">
    <property type="nucleotide sequence ID" value="NZ_CP022347.1"/>
</dbReference>
<dbReference type="OrthoDB" id="5363613at2"/>
<sequence>MLNAISNNLNSYNTNLDNKNIRNLNLDTTLPLNANLDQTLVKDKSEAVSEILGYGVDSEGFFTSDFNEAAGLPKDFKIYAEDALAFKKEEELNKADYLLSFYKELDFAKSIGNAYKVFSQLMQDKTSFSNEYLKNFTYAYSVDKNLNITKRYSKDEYISLVDKNSTDGVYLSFSTVEMNPLKFNDINEDSIFNKLMAKLDKNVYKDKEGNISKGGLLTAFMNSNSFYLYAEGKSNIQGKFFGYDENISKKEIKDFANFMQANKLQSISSINEAWDGHFMVDDFSLALYIKSSQTHNLGSDITKLAQSLRDEYKDLVNSNISLDEFKEKYLDFKQRHDAFVALYKEAMNGAKINIDKDSNGNLNIKIQKNLNDEKKPFTPIQAESKSETFTYDDIAKNFFLTFLENERKKGNDVLELLQNLFRVDKGKVDLKA</sequence>
<dbReference type="Proteomes" id="UP000201169">
    <property type="component" value="Chromosome"/>
</dbReference>
<keyword evidence="2" id="KW-1185">Reference proteome</keyword>
<dbReference type="EMBL" id="CP022347">
    <property type="protein sequence ID" value="ASQ31133.1"/>
    <property type="molecule type" value="Genomic_DNA"/>
</dbReference>
<reference evidence="1 2" key="1">
    <citation type="submission" date="2017-07" db="EMBL/GenBank/DDBJ databases">
        <title>Analysis of two Campylobacter avium genomes and identification of a novel hippuricase gene.</title>
        <authorList>
            <person name="Miller W.G."/>
            <person name="Chapman M.H."/>
            <person name="Yee E."/>
            <person name="Revez J."/>
            <person name="Bono J.L."/>
            <person name="Rossi M."/>
        </authorList>
    </citation>
    <scope>NUCLEOTIDE SEQUENCE [LARGE SCALE GENOMIC DNA]</scope>
    <source>
        <strain evidence="1 2">LMG 24591</strain>
    </source>
</reference>